<dbReference type="SUPFAM" id="SSF51989">
    <property type="entry name" value="Glycosyl hydrolases family 6, cellulases"/>
    <property type="match status" value="1"/>
</dbReference>
<evidence type="ECO:0000256" key="5">
    <source>
        <dbReference type="ARBA" id="ARBA00023277"/>
    </source>
</evidence>
<feature type="binding site" evidence="9">
    <location>
        <position position="284"/>
    </location>
    <ligand>
        <name>substrate</name>
    </ligand>
</feature>
<keyword evidence="2" id="KW-0378">Hydrolase</keyword>
<evidence type="ECO:0000256" key="8">
    <source>
        <dbReference type="PIRSR" id="PIRSR001100-1"/>
    </source>
</evidence>
<feature type="binding site" evidence="9">
    <location>
        <position position="287"/>
    </location>
    <ligand>
        <name>substrate</name>
    </ligand>
</feature>
<reference evidence="13" key="1">
    <citation type="submission" date="2021-01" db="EMBL/GenBank/DDBJ databases">
        <authorList>
            <person name="Corre E."/>
            <person name="Pelletier E."/>
            <person name="Niang G."/>
            <person name="Scheremetjew M."/>
            <person name="Finn R."/>
            <person name="Kale V."/>
            <person name="Holt S."/>
            <person name="Cochrane G."/>
            <person name="Meng A."/>
            <person name="Brown T."/>
            <person name="Cohen L."/>
        </authorList>
    </citation>
    <scope>NUCLEOTIDE SEQUENCE</scope>
    <source>
        <strain evidence="13">CCMP2222</strain>
    </source>
</reference>
<accession>A0A7S2F6F8</accession>
<keyword evidence="5" id="KW-0119">Carbohydrate metabolism</keyword>
<protein>
    <recommendedName>
        <fullName evidence="14">Glucanase</fullName>
    </recommendedName>
</protein>
<proteinExistence type="predicted"/>
<feature type="region of interest" description="Disordered" evidence="11">
    <location>
        <begin position="1"/>
        <end position="28"/>
    </location>
</feature>
<keyword evidence="7" id="KW-0624">Polysaccharide degradation</keyword>
<evidence type="ECO:0000256" key="6">
    <source>
        <dbReference type="ARBA" id="ARBA00023295"/>
    </source>
</evidence>
<keyword evidence="12" id="KW-1133">Transmembrane helix</keyword>
<feature type="binding site" evidence="9">
    <location>
        <position position="320"/>
    </location>
    <ligand>
        <name>substrate</name>
    </ligand>
</feature>
<dbReference type="PANTHER" id="PTHR34876:SF4">
    <property type="entry name" value="1,4-BETA-D-GLUCAN CELLOBIOHYDROLASE C-RELATED"/>
    <property type="match status" value="1"/>
</dbReference>
<dbReference type="InterPro" id="IPR036434">
    <property type="entry name" value="Beta_cellobiohydrolase_sf"/>
</dbReference>
<feature type="binding site" evidence="9">
    <location>
        <position position="437"/>
    </location>
    <ligand>
        <name>substrate</name>
    </ligand>
</feature>
<evidence type="ECO:0000256" key="11">
    <source>
        <dbReference type="SAM" id="MobiDB-lite"/>
    </source>
</evidence>
<feature type="active site" description="Proton donor" evidence="8 10">
    <location>
        <position position="235"/>
    </location>
</feature>
<evidence type="ECO:0000256" key="10">
    <source>
        <dbReference type="PROSITE-ProRule" id="PRU10057"/>
    </source>
</evidence>
<dbReference type="GO" id="GO:0004553">
    <property type="term" value="F:hydrolase activity, hydrolyzing O-glycosyl compounds"/>
    <property type="evidence" value="ECO:0007669"/>
    <property type="project" value="InterPro"/>
</dbReference>
<evidence type="ECO:0000256" key="2">
    <source>
        <dbReference type="ARBA" id="ARBA00022801"/>
    </source>
</evidence>
<keyword evidence="4" id="KW-1015">Disulfide bond</keyword>
<keyword evidence="12" id="KW-0472">Membrane</keyword>
<feature type="binding site" evidence="9">
    <location>
        <position position="408"/>
    </location>
    <ligand>
        <name>substrate</name>
    </ligand>
</feature>
<gene>
    <name evidence="13" type="ORF">AAND1436_LOCUS6569</name>
</gene>
<keyword evidence="6" id="KW-0326">Glycosidase</keyword>
<evidence type="ECO:0000256" key="1">
    <source>
        <dbReference type="ARBA" id="ARBA00022729"/>
    </source>
</evidence>
<evidence type="ECO:0000256" key="4">
    <source>
        <dbReference type="ARBA" id="ARBA00023157"/>
    </source>
</evidence>
<dbReference type="InterPro" id="IPR016288">
    <property type="entry name" value="Beta_cellobiohydrolase"/>
</dbReference>
<feature type="active site" description="Proton acceptor" evidence="8">
    <location>
        <position position="443"/>
    </location>
</feature>
<dbReference type="InterPro" id="IPR001524">
    <property type="entry name" value="Glyco_hydro_6_CS"/>
</dbReference>
<keyword evidence="3" id="KW-0136">Cellulose degradation</keyword>
<name>A0A7S2F6F8_9DINO</name>
<keyword evidence="12" id="KW-0812">Transmembrane</keyword>
<sequence>MDRDSATSVAPAVEAAPSQPAGDMATAAKQRRHWSVPLLLANVVAVSLLVAALASSTSPAPGGKRAPVAAARTPRSLRAVNASSVRNPFAGQVFYKNPANQRSYDSSIATSRGVVWKNLMRMREVPSAYWIDVKAKIHGTGVHSLEGILEDASSKSTPELVTFIWYDLPNRDCHAKASNGEICCKYLPNGACDYTHQTGCEAGLKEYKETYADPFVEVLQKYAGRVPVVVVVEPDSLPNLATNLDDPRCGGRATREAYTKGIKYSIKQLTTKTPEVAVYLDAAHGGWLGWQDNLMDFMRMLRRMDLPFRKMRGFATNVANYQPLGALCPHQPDSGNRNGYCLNRRHANEACCADPCGLAKDWSAGNNELNYAQELAVAAKAVLGMDAHMVIDTGRNGQTQMRQACKNWCNIRGAGAGVASTPITDAPRFVDAYFWLKTPGESDGCTSELPAGGMCPRFDRDCASVDSLGSGSGEPRAPEAGHWFDYQVKQLAENARLR</sequence>
<evidence type="ECO:0000256" key="7">
    <source>
        <dbReference type="ARBA" id="ARBA00023326"/>
    </source>
</evidence>
<dbReference type="PROSITE" id="PS00656">
    <property type="entry name" value="GLYCOSYL_HYDROL_F6_2"/>
    <property type="match status" value="1"/>
</dbReference>
<dbReference type="PIRSF" id="PIRSF001100">
    <property type="entry name" value="Beta_cellobiohydrolase"/>
    <property type="match status" value="1"/>
</dbReference>
<dbReference type="PRINTS" id="PR00733">
    <property type="entry name" value="GLHYDRLASE6"/>
</dbReference>
<feature type="binding site" evidence="9">
    <location>
        <position position="130"/>
    </location>
    <ligand>
        <name>substrate</name>
    </ligand>
</feature>
<evidence type="ECO:0000256" key="9">
    <source>
        <dbReference type="PIRSR" id="PIRSR001100-2"/>
    </source>
</evidence>
<feature type="binding site" evidence="9">
    <location>
        <position position="132"/>
    </location>
    <ligand>
        <name>substrate</name>
    </ligand>
</feature>
<dbReference type="EMBL" id="HBGQ01013361">
    <property type="protein sequence ID" value="CAD9376930.1"/>
    <property type="molecule type" value="Transcribed_RNA"/>
</dbReference>
<feature type="transmembrane region" description="Helical" evidence="12">
    <location>
        <begin position="34"/>
        <end position="54"/>
    </location>
</feature>
<evidence type="ECO:0000256" key="3">
    <source>
        <dbReference type="ARBA" id="ARBA00023001"/>
    </source>
</evidence>
<organism evidence="13">
    <name type="scientific">Alexandrium andersonii</name>
    <dbReference type="NCBI Taxonomy" id="327968"/>
    <lineage>
        <taxon>Eukaryota</taxon>
        <taxon>Sar</taxon>
        <taxon>Alveolata</taxon>
        <taxon>Dinophyceae</taxon>
        <taxon>Gonyaulacales</taxon>
        <taxon>Pyrocystaceae</taxon>
        <taxon>Alexandrium</taxon>
    </lineage>
</organism>
<feature type="binding site" evidence="9">
    <location>
        <position position="441"/>
    </location>
    <ligand>
        <name>substrate</name>
    </ligand>
</feature>
<dbReference type="Gene3D" id="3.20.20.40">
    <property type="entry name" value="1, 4-beta cellobiohydrolase"/>
    <property type="match status" value="1"/>
</dbReference>
<dbReference type="GO" id="GO:0030245">
    <property type="term" value="P:cellulose catabolic process"/>
    <property type="evidence" value="ECO:0007669"/>
    <property type="project" value="UniProtKB-KW"/>
</dbReference>
<dbReference type="AlphaFoldDB" id="A0A7S2F6F8"/>
<evidence type="ECO:0000313" key="13">
    <source>
        <dbReference type="EMBL" id="CAD9376930.1"/>
    </source>
</evidence>
<evidence type="ECO:0000256" key="12">
    <source>
        <dbReference type="SAM" id="Phobius"/>
    </source>
</evidence>
<keyword evidence="1" id="KW-0732">Signal</keyword>
<evidence type="ECO:0008006" key="14">
    <source>
        <dbReference type="Google" id="ProtNLM"/>
    </source>
</evidence>
<dbReference type="Pfam" id="PF01341">
    <property type="entry name" value="Glyco_hydro_6"/>
    <property type="match status" value="1"/>
</dbReference>
<dbReference type="PANTHER" id="PTHR34876">
    <property type="match status" value="1"/>
</dbReference>